<dbReference type="OrthoDB" id="11156at2"/>
<name>C4FKQ0_9AQUI</name>
<sequence length="323" mass="36260">MRNKGYTIFELLVVIALSLIVGAAFYTFYNTVIKENISKSTIAKQEQDSFILANEVVKDLSTIGFGVDADRLIIKDGTACDLDGTNNRFLTYCSSQKQLAYLSLAGSEDQYAGCWGFIDRTGKLNTYIVNDNNTIPLSYSYLNKQCPPNAGKYIRLNTSKKLLENAFTYDPNNPDPSKRNSYAFYIGKNTYPNDPKIIPSDFKVIYSLDDKNLPRECAPGTYNLQKTIGTSSLPSPVISCVLDFQVKYVKTDNTVSTSITNLNELSAIKLCMIVQVGGRQSVPDNPHNYSQAGGCDQFNYSNNDWRYYRWAVIEQVIPLMNIR</sequence>
<dbReference type="AlphaFoldDB" id="C4FKQ0"/>
<evidence type="ECO:0000256" key="1">
    <source>
        <dbReference type="SAM" id="Phobius"/>
    </source>
</evidence>
<dbReference type="RefSeq" id="WP_007547285.1">
    <property type="nucleotide sequence ID" value="NZ_ABZS01000109.1"/>
</dbReference>
<dbReference type="Proteomes" id="UP000005540">
    <property type="component" value="Unassembled WGS sequence"/>
</dbReference>
<keyword evidence="3" id="KW-1185">Reference proteome</keyword>
<evidence type="ECO:0000313" key="2">
    <source>
        <dbReference type="EMBL" id="EEP60351.1"/>
    </source>
</evidence>
<keyword evidence="1" id="KW-1133">Transmembrane helix</keyword>
<keyword evidence="1" id="KW-0472">Membrane</keyword>
<proteinExistence type="predicted"/>
<feature type="transmembrane region" description="Helical" evidence="1">
    <location>
        <begin position="7"/>
        <end position="29"/>
    </location>
</feature>
<reference evidence="2 3" key="1">
    <citation type="submission" date="2009-04" db="EMBL/GenBank/DDBJ databases">
        <authorList>
            <person name="Reysenbach A.-L."/>
            <person name="Heidelberg J.F."/>
            <person name="Nelson W.C."/>
        </authorList>
    </citation>
    <scope>NUCLEOTIDE SEQUENCE [LARGE SCALE GENOMIC DNA]</scope>
    <source>
        <strain evidence="2 3">SS-5</strain>
    </source>
</reference>
<comment type="caution">
    <text evidence="2">The sequence shown here is derived from an EMBL/GenBank/DDBJ whole genome shotgun (WGS) entry which is preliminary data.</text>
</comment>
<dbReference type="EMBL" id="ABZS01000109">
    <property type="protein sequence ID" value="EEP60351.1"/>
    <property type="molecule type" value="Genomic_DNA"/>
</dbReference>
<keyword evidence="1" id="KW-0812">Transmembrane</keyword>
<evidence type="ECO:0000313" key="3">
    <source>
        <dbReference type="Proteomes" id="UP000005540"/>
    </source>
</evidence>
<protein>
    <submittedName>
        <fullName evidence="2">Prepilin-type N-cleavage/methylation domain protein</fullName>
    </submittedName>
</protein>
<organism evidence="2 3">
    <name type="scientific">Sulfurihydrogenibium yellowstonense SS-5</name>
    <dbReference type="NCBI Taxonomy" id="432331"/>
    <lineage>
        <taxon>Bacteria</taxon>
        <taxon>Pseudomonadati</taxon>
        <taxon>Aquificota</taxon>
        <taxon>Aquificia</taxon>
        <taxon>Aquificales</taxon>
        <taxon>Hydrogenothermaceae</taxon>
        <taxon>Sulfurihydrogenibium</taxon>
    </lineage>
</organism>
<accession>C4FKQ0</accession>
<gene>
    <name evidence="2" type="ORF">SULYE_1150</name>
</gene>